<comment type="catalytic activity">
    <reaction evidence="6">
        <text>a 2'-deoxyadenosine in DNA + S-adenosyl-L-methionine = an N(6)-methyl-2'-deoxyadenosine in DNA + S-adenosyl-L-homocysteine + H(+)</text>
        <dbReference type="Rhea" id="RHEA:15197"/>
        <dbReference type="Rhea" id="RHEA-COMP:12418"/>
        <dbReference type="Rhea" id="RHEA-COMP:12419"/>
        <dbReference type="ChEBI" id="CHEBI:15378"/>
        <dbReference type="ChEBI" id="CHEBI:57856"/>
        <dbReference type="ChEBI" id="CHEBI:59789"/>
        <dbReference type="ChEBI" id="CHEBI:90615"/>
        <dbReference type="ChEBI" id="CHEBI:90616"/>
        <dbReference type="EC" id="2.1.1.72"/>
    </reaction>
</comment>
<evidence type="ECO:0000256" key="2">
    <source>
        <dbReference type="ARBA" id="ARBA00011900"/>
    </source>
</evidence>
<keyword evidence="4" id="KW-0808">Transferase</keyword>
<dbReference type="PIRSF" id="PIRSF000398">
    <property type="entry name" value="M_m6A_EcoRV"/>
    <property type="match status" value="1"/>
</dbReference>
<accession>M0ET91</accession>
<dbReference type="Proteomes" id="UP000011509">
    <property type="component" value="Unassembled WGS sequence"/>
</dbReference>
<sequence>MGGRARDRARDRPPRTRPETFMNGRGRHPIAMAEPILKWAGGKRQLLDELYARFPADFGRYHEPFVGGGAVFFDLEPPRATVNDANPRLVNFYEQVRDRPDELIARLASFDDPEGDPDPDLPYAEETARGREVDAYYYQQRARFNRRPYEGEFDPLEEAALLCYLNRTCYNGLYRENADGGFNVPIGRYADPDWVQRDRIRRASDLLDDTEVRRGDFAYVLDAAEAGDLVYFDPPYEPMSATANFNEYSASGFDREDQRRLLDVAGELDDAGVWVVLSNSGVMYDAYADAGFRVDREGATRAINSDADGRDAVDEIVATNVPPGERREADQRELTRY</sequence>
<dbReference type="Gene3D" id="1.10.1020.10">
    <property type="entry name" value="Adenine-specific Methyltransferase, Domain 2"/>
    <property type="match status" value="1"/>
</dbReference>
<dbReference type="PATRIC" id="fig|1227466.3.peg.842"/>
<reference evidence="8 9" key="1">
    <citation type="journal article" date="2014" name="PLoS Genet.">
        <title>Phylogenetically driven sequencing of extremely halophilic archaea reveals strategies for static and dynamic osmo-response.</title>
        <authorList>
            <person name="Becker E.A."/>
            <person name="Seitzer P.M."/>
            <person name="Tritt A."/>
            <person name="Larsen D."/>
            <person name="Krusor M."/>
            <person name="Yao A.I."/>
            <person name="Wu D."/>
            <person name="Madern D."/>
            <person name="Eisen J.A."/>
            <person name="Darling A.E."/>
            <person name="Facciotti M.T."/>
        </authorList>
    </citation>
    <scope>NUCLEOTIDE SEQUENCE [LARGE SCALE GENOMIC DNA]</scope>
    <source>
        <strain evidence="8 9">DSM 10284</strain>
    </source>
</reference>
<gene>
    <name evidence="8" type="ORF">C464_04156</name>
</gene>
<feature type="compositionally biased region" description="Basic and acidic residues" evidence="7">
    <location>
        <begin position="1"/>
        <end position="18"/>
    </location>
</feature>
<dbReference type="AlphaFoldDB" id="M0ET91"/>
<dbReference type="EC" id="2.1.1.72" evidence="2"/>
<dbReference type="GO" id="GO:0043565">
    <property type="term" value="F:sequence-specific DNA binding"/>
    <property type="evidence" value="ECO:0007669"/>
    <property type="project" value="TreeGrafter"/>
</dbReference>
<evidence type="ECO:0000256" key="4">
    <source>
        <dbReference type="ARBA" id="ARBA00022679"/>
    </source>
</evidence>
<dbReference type="PROSITE" id="PS00092">
    <property type="entry name" value="N6_MTASE"/>
    <property type="match status" value="1"/>
</dbReference>
<evidence type="ECO:0000256" key="1">
    <source>
        <dbReference type="ARBA" id="ARBA00006594"/>
    </source>
</evidence>
<organism evidence="8 9">
    <name type="scientific">Halorubrum coriense DSM 10284</name>
    <dbReference type="NCBI Taxonomy" id="1227466"/>
    <lineage>
        <taxon>Archaea</taxon>
        <taxon>Methanobacteriati</taxon>
        <taxon>Methanobacteriota</taxon>
        <taxon>Stenosarchaea group</taxon>
        <taxon>Halobacteria</taxon>
        <taxon>Halobacteriales</taxon>
        <taxon>Haloferacaceae</taxon>
        <taxon>Halorubrum</taxon>
    </lineage>
</organism>
<dbReference type="PRINTS" id="PR00505">
    <property type="entry name" value="D12N6MTFRASE"/>
</dbReference>
<dbReference type="EMBL" id="AOJL01000020">
    <property type="protein sequence ID" value="ELZ49639.1"/>
    <property type="molecule type" value="Genomic_DNA"/>
</dbReference>
<dbReference type="Pfam" id="PF02086">
    <property type="entry name" value="MethyltransfD12"/>
    <property type="match status" value="1"/>
</dbReference>
<comment type="caution">
    <text evidence="8">The sequence shown here is derived from an EMBL/GenBank/DDBJ whole genome shotgun (WGS) entry which is preliminary data.</text>
</comment>
<dbReference type="InterPro" id="IPR012263">
    <property type="entry name" value="M_m6A_EcoRV"/>
</dbReference>
<protein>
    <recommendedName>
        <fullName evidence="2">site-specific DNA-methyltransferase (adenine-specific)</fullName>
        <ecNumber evidence="2">2.1.1.72</ecNumber>
    </recommendedName>
</protein>
<dbReference type="GO" id="GO:0032259">
    <property type="term" value="P:methylation"/>
    <property type="evidence" value="ECO:0007669"/>
    <property type="project" value="UniProtKB-KW"/>
</dbReference>
<dbReference type="GO" id="GO:0009007">
    <property type="term" value="F:site-specific DNA-methyltransferase (adenine-specific) activity"/>
    <property type="evidence" value="ECO:0007669"/>
    <property type="project" value="UniProtKB-EC"/>
</dbReference>
<dbReference type="InterPro" id="IPR023095">
    <property type="entry name" value="Ade_MeTrfase_dom_2"/>
</dbReference>
<dbReference type="NCBIfam" id="TIGR00571">
    <property type="entry name" value="dam"/>
    <property type="match status" value="1"/>
</dbReference>
<dbReference type="InterPro" id="IPR002052">
    <property type="entry name" value="DNA_methylase_N6_adenine_CS"/>
</dbReference>
<keyword evidence="9" id="KW-1185">Reference proteome</keyword>
<evidence type="ECO:0000256" key="3">
    <source>
        <dbReference type="ARBA" id="ARBA00022603"/>
    </source>
</evidence>
<dbReference type="GO" id="GO:1904047">
    <property type="term" value="F:S-adenosyl-L-methionine binding"/>
    <property type="evidence" value="ECO:0007669"/>
    <property type="project" value="TreeGrafter"/>
</dbReference>
<dbReference type="PANTHER" id="PTHR30481">
    <property type="entry name" value="DNA ADENINE METHYLASE"/>
    <property type="match status" value="1"/>
</dbReference>
<evidence type="ECO:0000256" key="5">
    <source>
        <dbReference type="ARBA" id="ARBA00022691"/>
    </source>
</evidence>
<evidence type="ECO:0000256" key="6">
    <source>
        <dbReference type="ARBA" id="ARBA00047942"/>
    </source>
</evidence>
<keyword evidence="3 8" id="KW-0489">Methyltransferase</keyword>
<dbReference type="InterPro" id="IPR029063">
    <property type="entry name" value="SAM-dependent_MTases_sf"/>
</dbReference>
<dbReference type="PANTHER" id="PTHR30481:SF3">
    <property type="entry name" value="DNA ADENINE METHYLASE"/>
    <property type="match status" value="1"/>
</dbReference>
<evidence type="ECO:0000256" key="7">
    <source>
        <dbReference type="SAM" id="MobiDB-lite"/>
    </source>
</evidence>
<comment type="similarity">
    <text evidence="1">Belongs to the N(4)/N(6)-methyltransferase family.</text>
</comment>
<evidence type="ECO:0000313" key="8">
    <source>
        <dbReference type="EMBL" id="ELZ49639.1"/>
    </source>
</evidence>
<proteinExistence type="inferred from homology"/>
<keyword evidence="5" id="KW-0949">S-adenosyl-L-methionine</keyword>
<dbReference type="GO" id="GO:0006298">
    <property type="term" value="P:mismatch repair"/>
    <property type="evidence" value="ECO:0007669"/>
    <property type="project" value="TreeGrafter"/>
</dbReference>
<evidence type="ECO:0000313" key="9">
    <source>
        <dbReference type="Proteomes" id="UP000011509"/>
    </source>
</evidence>
<name>M0ET91_9EURY</name>
<dbReference type="Gene3D" id="3.40.50.150">
    <property type="entry name" value="Vaccinia Virus protein VP39"/>
    <property type="match status" value="1"/>
</dbReference>
<dbReference type="GO" id="GO:0009307">
    <property type="term" value="P:DNA restriction-modification system"/>
    <property type="evidence" value="ECO:0007669"/>
    <property type="project" value="InterPro"/>
</dbReference>
<dbReference type="InterPro" id="IPR012327">
    <property type="entry name" value="MeTrfase_D12"/>
</dbReference>
<dbReference type="STRING" id="1227466.C464_04156"/>
<feature type="region of interest" description="Disordered" evidence="7">
    <location>
        <begin position="1"/>
        <end position="26"/>
    </location>
</feature>
<dbReference type="SUPFAM" id="SSF53335">
    <property type="entry name" value="S-adenosyl-L-methionine-dependent methyltransferases"/>
    <property type="match status" value="1"/>
</dbReference>